<dbReference type="InterPro" id="IPR039261">
    <property type="entry name" value="FNR_nucleotide-bd"/>
</dbReference>
<dbReference type="Proteomes" id="UP000243333">
    <property type="component" value="Unassembled WGS sequence"/>
</dbReference>
<dbReference type="OrthoDB" id="9796486at2"/>
<proteinExistence type="predicted"/>
<sequence length="326" mass="35850">MNKLAVRCIDINSDYCPCLLAETNHCVFCSHLQGREVCDCDWTGVCILYEKRWQSPKPRWRGEETPVRIEVETNLSRKELVAENTYLIEFGITDELARQLDRPGSFVFLRLPEDPPFFHFPVGVMKISDRQVQVVVETVGPKSARLISSKTGRIFVRGPYFNGLFGQPWIDNLQNGKILLIAGGMGQPPAVPVARKLVQGGNVVTAVIAPGKTGKVFIDEELVAMGVDVQVVPSLRQVGLPLVRGMLANPDKRPDLIVSTGPDDQHYGVIAAMQTTGVNIPMAATNNATMCCGEGICGSCAKKTRSGRIIKTCKVQTDFIDLIHEN</sequence>
<dbReference type="GO" id="GO:0051537">
    <property type="term" value="F:2 iron, 2 sulfur cluster binding"/>
    <property type="evidence" value="ECO:0007669"/>
    <property type="project" value="InterPro"/>
</dbReference>
<reference evidence="2" key="1">
    <citation type="submission" date="2016-10" db="EMBL/GenBank/DDBJ databases">
        <authorList>
            <person name="Varghese N."/>
            <person name="Submissions S."/>
        </authorList>
    </citation>
    <scope>NUCLEOTIDE SEQUENCE [LARGE SCALE GENOMIC DNA]</scope>
    <source>
        <strain evidence="2">DSM 23256</strain>
    </source>
</reference>
<keyword evidence="2" id="KW-1185">Reference proteome</keyword>
<organism evidence="1 2">
    <name type="scientific">Sporolituus thermophilus DSM 23256</name>
    <dbReference type="NCBI Taxonomy" id="1123285"/>
    <lineage>
        <taxon>Bacteria</taxon>
        <taxon>Bacillati</taxon>
        <taxon>Bacillota</taxon>
        <taxon>Negativicutes</taxon>
        <taxon>Selenomonadales</taxon>
        <taxon>Sporomusaceae</taxon>
        <taxon>Sporolituus</taxon>
    </lineage>
</organism>
<dbReference type="AlphaFoldDB" id="A0A1G7JLD6"/>
<dbReference type="InterPro" id="IPR050353">
    <property type="entry name" value="PyrK_electron_transfer"/>
</dbReference>
<dbReference type="SUPFAM" id="SSF63380">
    <property type="entry name" value="Riboflavin synthase domain-like"/>
    <property type="match status" value="1"/>
</dbReference>
<dbReference type="EMBL" id="FNBU01000005">
    <property type="protein sequence ID" value="SDF25758.1"/>
    <property type="molecule type" value="Genomic_DNA"/>
</dbReference>
<dbReference type="PANTHER" id="PTHR43513">
    <property type="entry name" value="DIHYDROOROTATE DEHYDROGENASE B (NAD(+)), ELECTRON TRANSFER SUBUNIT"/>
    <property type="match status" value="1"/>
</dbReference>
<dbReference type="RefSeq" id="WP_093688650.1">
    <property type="nucleotide sequence ID" value="NZ_FNBU01000005.1"/>
</dbReference>
<name>A0A1G7JLD6_9FIRM</name>
<dbReference type="SUPFAM" id="SSF52343">
    <property type="entry name" value="Ferredoxin reductase-like, C-terminal NADP-linked domain"/>
    <property type="match status" value="1"/>
</dbReference>
<dbReference type="PANTHER" id="PTHR43513:SF3">
    <property type="entry name" value="DIHYDROOROTATE DEHYDROGENASE B (NAD(+)), ELECTRON TRANSFER SUBUNIT-RELATED"/>
    <property type="match status" value="1"/>
</dbReference>
<dbReference type="Gene3D" id="2.40.30.10">
    <property type="entry name" value="Translation factors"/>
    <property type="match status" value="1"/>
</dbReference>
<dbReference type="InterPro" id="IPR006058">
    <property type="entry name" value="2Fe2S_fd_BS"/>
</dbReference>
<gene>
    <name evidence="1" type="ORF">SAMN05660235_00981</name>
</gene>
<dbReference type="PROSITE" id="PS00197">
    <property type="entry name" value="2FE2S_FER_1"/>
    <property type="match status" value="1"/>
</dbReference>
<evidence type="ECO:0000313" key="1">
    <source>
        <dbReference type="EMBL" id="SDF25758.1"/>
    </source>
</evidence>
<protein>
    <submittedName>
        <fullName evidence="1">NAD(P)H-flavin reductase</fullName>
    </submittedName>
</protein>
<accession>A0A1G7JLD6</accession>
<dbReference type="CDD" id="cd06192">
    <property type="entry name" value="DHOD_e_trans_like"/>
    <property type="match status" value="1"/>
</dbReference>
<dbReference type="STRING" id="1123285.SAMN05660235_00981"/>
<evidence type="ECO:0000313" key="2">
    <source>
        <dbReference type="Proteomes" id="UP000243333"/>
    </source>
</evidence>
<dbReference type="Gene3D" id="3.40.50.80">
    <property type="entry name" value="Nucleotide-binding domain of ferredoxin-NADP reductase (FNR) module"/>
    <property type="match status" value="1"/>
</dbReference>
<dbReference type="InterPro" id="IPR017938">
    <property type="entry name" value="Riboflavin_synthase-like_b-brl"/>
</dbReference>